<evidence type="ECO:0000313" key="3">
    <source>
        <dbReference type="Proteomes" id="UP000054558"/>
    </source>
</evidence>
<gene>
    <name evidence="2" type="ORF">KFL_001010110</name>
</gene>
<feature type="compositionally biased region" description="Basic and acidic residues" evidence="1">
    <location>
        <begin position="720"/>
        <end position="729"/>
    </location>
</feature>
<feature type="region of interest" description="Disordered" evidence="1">
    <location>
        <begin position="1"/>
        <end position="170"/>
    </location>
</feature>
<sequence length="729" mass="81034">MPPSDGPPLVPSLNLHSSSLRKSSLSSGSSSERRRTSTFRVRYSEDNSNAIPPASSSSEDGDSPPQSARRQSLSLGQLRSSAEGVLLNSNAGSRLNSSEAPHSLRSSLEASRQALRDSAQSAGNETAPERLARITQESSRHSTPLAGPNEVKEEKKVEAEGESSDSDLIEERRNSQYFATVAKVAFNSEEHNIPSLGIGPSVDFFKLMAPSPDAKWKAHPDAATGRGEDPNVGRLQLLIPPTVIYSAYEVMGFFTSEDGYVTRKDDLHRSDIFQMLLPSYSEGRATPVSLTAVNLPVAVQKSRKGRWRTEAQLVLMNELNAYLDSSKLSGNCALQQYVKCAGPKVSLVRCVWRSGGLRPSQVFIIGSRRRKGTRPPNDLPTRAQSAGMDLDVVVKALRHAVIVQGYLNTVEFPRACTVQPVSGHGWAEPLALTARIARHVERARKLPGRFQELVADFIHGEDGRWWFLQVKAFKIAPFEATVLKPLRAQTERRAQECRGDYCRTLGMDDSIDAMNEDGRGADRRRPKGFDSLSREEKRKYYLDQLNAANRDRPVSGRPGARDRAGPGKVSRALRMILHKSIILDRTEMQKEGNKSGPHEDKQEDMPSPSGGSTARSNKTPRRFSDFLRELEQRREQAKAERQALYKGNAEEDDLEPDPLPKPQRTVPILQHDKLPAFYYELVPVCSDCFRVYLAKDHQRALKEDAARHASPLKDKKRKGTRDAPDTARF</sequence>
<reference evidence="2 3" key="1">
    <citation type="journal article" date="2014" name="Nat. Commun.">
        <title>Klebsormidium flaccidum genome reveals primary factors for plant terrestrial adaptation.</title>
        <authorList>
            <person name="Hori K."/>
            <person name="Maruyama F."/>
            <person name="Fujisawa T."/>
            <person name="Togashi T."/>
            <person name="Yamamoto N."/>
            <person name="Seo M."/>
            <person name="Sato S."/>
            <person name="Yamada T."/>
            <person name="Mori H."/>
            <person name="Tajima N."/>
            <person name="Moriyama T."/>
            <person name="Ikeuchi M."/>
            <person name="Watanabe M."/>
            <person name="Wada H."/>
            <person name="Kobayashi K."/>
            <person name="Saito M."/>
            <person name="Masuda T."/>
            <person name="Sasaki-Sekimoto Y."/>
            <person name="Mashiguchi K."/>
            <person name="Awai K."/>
            <person name="Shimojima M."/>
            <person name="Masuda S."/>
            <person name="Iwai M."/>
            <person name="Nobusawa T."/>
            <person name="Narise T."/>
            <person name="Kondo S."/>
            <person name="Saito H."/>
            <person name="Sato R."/>
            <person name="Murakawa M."/>
            <person name="Ihara Y."/>
            <person name="Oshima-Yamada Y."/>
            <person name="Ohtaka K."/>
            <person name="Satoh M."/>
            <person name="Sonobe K."/>
            <person name="Ishii M."/>
            <person name="Ohtani R."/>
            <person name="Kanamori-Sato M."/>
            <person name="Honoki R."/>
            <person name="Miyazaki D."/>
            <person name="Mochizuki H."/>
            <person name="Umetsu J."/>
            <person name="Higashi K."/>
            <person name="Shibata D."/>
            <person name="Kamiya Y."/>
            <person name="Sato N."/>
            <person name="Nakamura Y."/>
            <person name="Tabata S."/>
            <person name="Ida S."/>
            <person name="Kurokawa K."/>
            <person name="Ohta H."/>
        </authorList>
    </citation>
    <scope>NUCLEOTIDE SEQUENCE [LARGE SCALE GENOMIC DNA]</scope>
    <source>
        <strain evidence="2 3">NIES-2285</strain>
    </source>
</reference>
<feature type="compositionally biased region" description="Basic and acidic residues" evidence="1">
    <location>
        <begin position="622"/>
        <end position="643"/>
    </location>
</feature>
<accession>A0A1Y1I026</accession>
<protein>
    <submittedName>
        <fullName evidence="2">Uncharacterized protein</fullName>
    </submittedName>
</protein>
<feature type="compositionally biased region" description="Basic and acidic residues" evidence="1">
    <location>
        <begin position="150"/>
        <end position="159"/>
    </location>
</feature>
<feature type="compositionally biased region" description="Polar residues" evidence="1">
    <location>
        <begin position="87"/>
        <end position="110"/>
    </location>
</feature>
<feature type="compositionally biased region" description="Low complexity" evidence="1">
    <location>
        <begin position="47"/>
        <end position="58"/>
    </location>
</feature>
<organism evidence="2 3">
    <name type="scientific">Klebsormidium nitens</name>
    <name type="common">Green alga</name>
    <name type="synonym">Ulothrix nitens</name>
    <dbReference type="NCBI Taxonomy" id="105231"/>
    <lineage>
        <taxon>Eukaryota</taxon>
        <taxon>Viridiplantae</taxon>
        <taxon>Streptophyta</taxon>
        <taxon>Klebsormidiophyceae</taxon>
        <taxon>Klebsormidiales</taxon>
        <taxon>Klebsormidiaceae</taxon>
        <taxon>Klebsormidium</taxon>
    </lineage>
</organism>
<name>A0A1Y1I026_KLENI</name>
<dbReference type="Proteomes" id="UP000054558">
    <property type="component" value="Unassembled WGS sequence"/>
</dbReference>
<feature type="region of interest" description="Disordered" evidence="1">
    <location>
        <begin position="701"/>
        <end position="729"/>
    </location>
</feature>
<feature type="compositionally biased region" description="Basic and acidic residues" evidence="1">
    <location>
        <begin position="549"/>
        <end position="565"/>
    </location>
</feature>
<evidence type="ECO:0000313" key="2">
    <source>
        <dbReference type="EMBL" id="GAQ82126.1"/>
    </source>
</evidence>
<feature type="compositionally biased region" description="Low complexity" evidence="1">
    <location>
        <begin position="66"/>
        <end position="82"/>
    </location>
</feature>
<feature type="compositionally biased region" description="Low complexity" evidence="1">
    <location>
        <begin position="12"/>
        <end position="30"/>
    </location>
</feature>
<keyword evidence="3" id="KW-1185">Reference proteome</keyword>
<feature type="region of interest" description="Disordered" evidence="1">
    <location>
        <begin position="508"/>
        <end position="530"/>
    </location>
</feature>
<feature type="compositionally biased region" description="Basic and acidic residues" evidence="1">
    <location>
        <begin position="701"/>
        <end position="713"/>
    </location>
</feature>
<feature type="region of interest" description="Disordered" evidence="1">
    <location>
        <begin position="544"/>
        <end position="662"/>
    </location>
</feature>
<feature type="compositionally biased region" description="Pro residues" evidence="1">
    <location>
        <begin position="1"/>
        <end position="10"/>
    </location>
</feature>
<dbReference type="AlphaFoldDB" id="A0A1Y1I026"/>
<dbReference type="OrthoDB" id="75211at2759"/>
<evidence type="ECO:0000256" key="1">
    <source>
        <dbReference type="SAM" id="MobiDB-lite"/>
    </source>
</evidence>
<proteinExistence type="predicted"/>
<feature type="compositionally biased region" description="Basic and acidic residues" evidence="1">
    <location>
        <begin position="581"/>
        <end position="604"/>
    </location>
</feature>
<dbReference type="EMBL" id="DF237050">
    <property type="protein sequence ID" value="GAQ82126.1"/>
    <property type="molecule type" value="Genomic_DNA"/>
</dbReference>